<keyword evidence="3" id="KW-1185">Reference proteome</keyword>
<reference evidence="2" key="1">
    <citation type="journal article" date="2020" name="Stud. Mycol.">
        <title>101 Dothideomycetes genomes: a test case for predicting lifestyles and emergence of pathogens.</title>
        <authorList>
            <person name="Haridas S."/>
            <person name="Albert R."/>
            <person name="Binder M."/>
            <person name="Bloem J."/>
            <person name="Labutti K."/>
            <person name="Salamov A."/>
            <person name="Andreopoulos B."/>
            <person name="Baker S."/>
            <person name="Barry K."/>
            <person name="Bills G."/>
            <person name="Bluhm B."/>
            <person name="Cannon C."/>
            <person name="Castanera R."/>
            <person name="Culley D."/>
            <person name="Daum C."/>
            <person name="Ezra D."/>
            <person name="Gonzalez J."/>
            <person name="Henrissat B."/>
            <person name="Kuo A."/>
            <person name="Liang C."/>
            <person name="Lipzen A."/>
            <person name="Lutzoni F."/>
            <person name="Magnuson J."/>
            <person name="Mondo S."/>
            <person name="Nolan M."/>
            <person name="Ohm R."/>
            <person name="Pangilinan J."/>
            <person name="Park H.-J."/>
            <person name="Ramirez L."/>
            <person name="Alfaro M."/>
            <person name="Sun H."/>
            <person name="Tritt A."/>
            <person name="Yoshinaga Y."/>
            <person name="Zwiers L.-H."/>
            <person name="Turgeon B."/>
            <person name="Goodwin S."/>
            <person name="Spatafora J."/>
            <person name="Crous P."/>
            <person name="Grigoriev I."/>
        </authorList>
    </citation>
    <scope>NUCLEOTIDE SEQUENCE</scope>
    <source>
        <strain evidence="2">CBS 125425</strain>
    </source>
</reference>
<gene>
    <name evidence="2" type="ORF">EJ04DRAFT_516662</name>
</gene>
<dbReference type="EMBL" id="ML996283">
    <property type="protein sequence ID" value="KAF2728369.1"/>
    <property type="molecule type" value="Genomic_DNA"/>
</dbReference>
<feature type="compositionally biased region" description="Low complexity" evidence="1">
    <location>
        <begin position="242"/>
        <end position="255"/>
    </location>
</feature>
<evidence type="ECO:0008006" key="4">
    <source>
        <dbReference type="Google" id="ProtNLM"/>
    </source>
</evidence>
<feature type="compositionally biased region" description="Basic and acidic residues" evidence="1">
    <location>
        <begin position="552"/>
        <end position="640"/>
    </location>
</feature>
<dbReference type="Pfam" id="PF12757">
    <property type="entry name" value="Eisosome1"/>
    <property type="match status" value="1"/>
</dbReference>
<feature type="region of interest" description="Disordered" evidence="1">
    <location>
        <begin position="332"/>
        <end position="367"/>
    </location>
</feature>
<accession>A0A9P4UVM6</accession>
<comment type="caution">
    <text evidence="2">The sequence shown here is derived from an EMBL/GenBank/DDBJ whole genome shotgun (WGS) entry which is preliminary data.</text>
</comment>
<feature type="compositionally biased region" description="Acidic residues" evidence="1">
    <location>
        <begin position="796"/>
        <end position="805"/>
    </location>
</feature>
<dbReference type="OrthoDB" id="4070583at2759"/>
<dbReference type="Proteomes" id="UP000799444">
    <property type="component" value="Unassembled WGS sequence"/>
</dbReference>
<feature type="compositionally biased region" description="Polar residues" evidence="1">
    <location>
        <begin position="1"/>
        <end position="13"/>
    </location>
</feature>
<feature type="region of interest" description="Disordered" evidence="1">
    <location>
        <begin position="416"/>
        <end position="441"/>
    </location>
</feature>
<dbReference type="PANTHER" id="PTHR28298:SF1">
    <property type="entry name" value="EISOSOME PROTEIN 1"/>
    <property type="match status" value="1"/>
</dbReference>
<name>A0A9P4UVM6_9PLEO</name>
<feature type="region of interest" description="Disordered" evidence="1">
    <location>
        <begin position="548"/>
        <end position="839"/>
    </location>
</feature>
<dbReference type="PANTHER" id="PTHR28298">
    <property type="entry name" value="EISOSOME PROTEIN 1"/>
    <property type="match status" value="1"/>
</dbReference>
<dbReference type="GO" id="GO:0070941">
    <property type="term" value="P:eisosome assembly"/>
    <property type="evidence" value="ECO:0007669"/>
    <property type="project" value="TreeGrafter"/>
</dbReference>
<evidence type="ECO:0000313" key="3">
    <source>
        <dbReference type="Proteomes" id="UP000799444"/>
    </source>
</evidence>
<feature type="compositionally biased region" description="Polar residues" evidence="1">
    <location>
        <begin position="41"/>
        <end position="53"/>
    </location>
</feature>
<organism evidence="2 3">
    <name type="scientific">Polyplosphaeria fusca</name>
    <dbReference type="NCBI Taxonomy" id="682080"/>
    <lineage>
        <taxon>Eukaryota</taxon>
        <taxon>Fungi</taxon>
        <taxon>Dikarya</taxon>
        <taxon>Ascomycota</taxon>
        <taxon>Pezizomycotina</taxon>
        <taxon>Dothideomycetes</taxon>
        <taxon>Pleosporomycetidae</taxon>
        <taxon>Pleosporales</taxon>
        <taxon>Tetraplosphaeriaceae</taxon>
        <taxon>Polyplosphaeria</taxon>
    </lineage>
</organism>
<protein>
    <recommendedName>
        <fullName evidence="4">Eisosome protein 1</fullName>
    </recommendedName>
</protein>
<evidence type="ECO:0000313" key="2">
    <source>
        <dbReference type="EMBL" id="KAF2728369.1"/>
    </source>
</evidence>
<sequence>MATQTQTTPNDANARSLKDDPATSAHETSSPSSIRCPDPSAHTTKSNTLQDQASAAALYITNPARGSNTRDANPLGTDGKLSSASAATSLKHARAQELPSFPVVGIDTQSSAGTAATLAHANKKSPEWWRPEQSAAAGKAALLAHEYKMAPMWEPEASTAGSKAALLAHKDGTKVNLWSPEASSHGNSAANIAMKRQASKPQVAIGQTDDVRKNSLIAATGAASFSGRKRAQSSPAPPPQFPDSANSARNALSAATIAHTPSMRPKKSPTSPLAHDSNRLGSGAMEAARIQHSKSISREMYTEHPPIRMEVEEKQHQDALRASAISMAKKMMTIQQQNADADRSSRSHAHVGATTAHSQQQPLTSEEDLKQQAMRYIGVQEAAQKLAAERLAKIGTDENAAFRSYYGYEKSFRSKLSIRRGRPRASSNPEAADSDDELQSRRIRSQMSQMNKTLEEIDSKRDQDRKHLLAAAERKVQAQMQGLDKKIFDETGKMSPAMIEEWDAKARAKATAASEARMEHHGKIHIGHGKFVDQADIDAVAQARIQPTLDEINMKTEKRRAEDEERRLEQEEQKRQTQKEKERAAELKAEEKRVKDEEKKAARSRTTEEKAAIKQEREAEKEKKKEEKRLEKEEKQKAREAPVASTAAPETAETTTPATAVDESHTAEDDNDDLYTDPTPQVAAQDSEHDSASPASPTSPTSPSKGESKGFKSLLNRFKRRSRHEKPGFIGGASLRASSAHSNRDSAPSSPIVADTTEATGPSNSGRRYSDVSSLSSRGRSSDRLRSENAASGGTEFEEARDEFDEKLAPPPSFTSNDASVAGRKGSPSRDSKFHEIGI</sequence>
<feature type="region of interest" description="Disordered" evidence="1">
    <location>
        <begin position="193"/>
        <end position="294"/>
    </location>
</feature>
<dbReference type="AlphaFoldDB" id="A0A9P4UVM6"/>
<evidence type="ECO:0000256" key="1">
    <source>
        <dbReference type="SAM" id="MobiDB-lite"/>
    </source>
</evidence>
<proteinExistence type="predicted"/>
<feature type="compositionally biased region" description="Low complexity" evidence="1">
    <location>
        <begin position="765"/>
        <end position="779"/>
    </location>
</feature>
<dbReference type="InterPro" id="IPR024527">
    <property type="entry name" value="Eisosome1"/>
</dbReference>
<feature type="compositionally biased region" description="Basic and acidic residues" evidence="1">
    <location>
        <begin position="828"/>
        <end position="839"/>
    </location>
</feature>
<feature type="compositionally biased region" description="Polar residues" evidence="1">
    <location>
        <begin position="355"/>
        <end position="364"/>
    </location>
</feature>
<feature type="region of interest" description="Disordered" evidence="1">
    <location>
        <begin position="1"/>
        <end position="90"/>
    </location>
</feature>
<feature type="compositionally biased region" description="Low complexity" evidence="1">
    <location>
        <begin position="641"/>
        <end position="660"/>
    </location>
</feature>
<feature type="compositionally biased region" description="Polar residues" evidence="1">
    <location>
        <begin position="736"/>
        <end position="749"/>
    </location>
</feature>
<feature type="compositionally biased region" description="Low complexity" evidence="1">
    <location>
        <begin position="692"/>
        <end position="704"/>
    </location>
</feature>